<gene>
    <name evidence="2" type="ORF">EG68_05658</name>
</gene>
<dbReference type="AlphaFoldDB" id="A0A8S9YPM6"/>
<comment type="similarity">
    <text evidence="1">Belongs to the UPF0598 family.</text>
</comment>
<dbReference type="PANTHER" id="PTHR31449:SF3">
    <property type="entry name" value="UPF0598 PROTEIN C8ORF82"/>
    <property type="match status" value="1"/>
</dbReference>
<comment type="caution">
    <text evidence="2">The sequence shown here is derived from an EMBL/GenBank/DDBJ whole genome shotgun (WGS) entry which is preliminary data.</text>
</comment>
<dbReference type="EMBL" id="JTDE01002784">
    <property type="protein sequence ID" value="KAF7256885.1"/>
    <property type="molecule type" value="Genomic_DNA"/>
</dbReference>
<dbReference type="PANTHER" id="PTHR31449">
    <property type="entry name" value="UPF0598 PROTEIN C8ORF82"/>
    <property type="match status" value="1"/>
</dbReference>
<evidence type="ECO:0000313" key="3">
    <source>
        <dbReference type="Proteomes" id="UP000822476"/>
    </source>
</evidence>
<dbReference type="Proteomes" id="UP000822476">
    <property type="component" value="Unassembled WGS sequence"/>
</dbReference>
<evidence type="ECO:0000313" key="2">
    <source>
        <dbReference type="EMBL" id="KAF7256885.1"/>
    </source>
</evidence>
<keyword evidence="3" id="KW-1185">Reference proteome</keyword>
<reference evidence="2" key="1">
    <citation type="submission" date="2019-07" db="EMBL/GenBank/DDBJ databases">
        <title>Annotation for the trematode Paragonimus miyazaki's.</title>
        <authorList>
            <person name="Choi Y.-J."/>
        </authorList>
    </citation>
    <scope>NUCLEOTIDE SEQUENCE</scope>
    <source>
        <strain evidence="2">Japan</strain>
    </source>
</reference>
<accession>A0A8S9YPM6</accession>
<proteinExistence type="inferred from homology"/>
<organism evidence="2 3">
    <name type="scientific">Paragonimus skrjabini miyazakii</name>
    <dbReference type="NCBI Taxonomy" id="59628"/>
    <lineage>
        <taxon>Eukaryota</taxon>
        <taxon>Metazoa</taxon>
        <taxon>Spiralia</taxon>
        <taxon>Lophotrochozoa</taxon>
        <taxon>Platyhelminthes</taxon>
        <taxon>Trematoda</taxon>
        <taxon>Digenea</taxon>
        <taxon>Plagiorchiida</taxon>
        <taxon>Troglotremata</taxon>
        <taxon>Troglotrematidae</taxon>
        <taxon>Paragonimus</taxon>
    </lineage>
</organism>
<dbReference type="Pfam" id="PF14956">
    <property type="entry name" value="DUF4505"/>
    <property type="match status" value="1"/>
</dbReference>
<name>A0A8S9YPM6_9TREM</name>
<evidence type="ECO:0000256" key="1">
    <source>
        <dbReference type="ARBA" id="ARBA00006322"/>
    </source>
</evidence>
<dbReference type="InterPro" id="IPR028108">
    <property type="entry name" value="DUF4505"/>
</dbReference>
<sequence length="262" mass="30515">MRMLLFALLTYREEEVQRLATSFASATSNFGLEINTDPRSMLLSFIYGSQCFKQMFCPRINKLYTQGQTPASNIREYFYFIDHHGQLFLDDARIKNFTSCFKDFRFLEFFFAHLQRNRTGRYEQEFPYWSPCGRERNFIRCDDRPIVFLDLFRAPGSSAWMLPYGTALTKKLLVPFQPKHLYMCPHSGRIYHPTVDLDARSGMDLDSNDLVGLLCSRLAVRIGDNFQWSYPGTHEDGSAPHSFTWDGSIYKLSDTLSGLFTR</sequence>
<dbReference type="OrthoDB" id="10260024at2759"/>
<protein>
    <submittedName>
        <fullName evidence="2">Uncharacterized protein</fullName>
    </submittedName>
</protein>